<dbReference type="EMBL" id="BAABGT010000038">
    <property type="protein sequence ID" value="GAA4548064.1"/>
    <property type="molecule type" value="Genomic_DNA"/>
</dbReference>
<evidence type="ECO:0000313" key="8">
    <source>
        <dbReference type="EMBL" id="GAA4548064.1"/>
    </source>
</evidence>
<evidence type="ECO:0000256" key="4">
    <source>
        <dbReference type="ARBA" id="ARBA00035259"/>
    </source>
</evidence>
<dbReference type="NCBIfam" id="NF001099">
    <property type="entry name" value="PRK00132.1"/>
    <property type="match status" value="1"/>
</dbReference>
<dbReference type="InterPro" id="IPR000754">
    <property type="entry name" value="Ribosomal_uS9"/>
</dbReference>
<keyword evidence="3 5" id="KW-0687">Ribonucleoprotein</keyword>
<comment type="similarity">
    <text evidence="1 5 6">Belongs to the universal ribosomal protein uS9 family.</text>
</comment>
<evidence type="ECO:0000256" key="2">
    <source>
        <dbReference type="ARBA" id="ARBA00022980"/>
    </source>
</evidence>
<keyword evidence="9" id="KW-1185">Reference proteome</keyword>
<dbReference type="InterPro" id="IPR020568">
    <property type="entry name" value="Ribosomal_Su5_D2-typ_SF"/>
</dbReference>
<dbReference type="HAMAP" id="MF_00532_B">
    <property type="entry name" value="Ribosomal_uS9_B"/>
    <property type="match status" value="1"/>
</dbReference>
<dbReference type="PANTHER" id="PTHR21569">
    <property type="entry name" value="RIBOSOMAL PROTEIN S9"/>
    <property type="match status" value="1"/>
</dbReference>
<feature type="region of interest" description="Disordered" evidence="7">
    <location>
        <begin position="1"/>
        <end position="34"/>
    </location>
</feature>
<evidence type="ECO:0000256" key="5">
    <source>
        <dbReference type="HAMAP-Rule" id="MF_00532"/>
    </source>
</evidence>
<dbReference type="InterPro" id="IPR014721">
    <property type="entry name" value="Ribsml_uS5_D2-typ_fold_subgr"/>
</dbReference>
<name>A0ABP8RT64_9PSEU</name>
<feature type="compositionally biased region" description="Polar residues" evidence="7">
    <location>
        <begin position="1"/>
        <end position="28"/>
    </location>
</feature>
<gene>
    <name evidence="5" type="primary">rpsI</name>
    <name evidence="8" type="ORF">GCM10023175_33600</name>
</gene>
<dbReference type="Proteomes" id="UP001501598">
    <property type="component" value="Unassembled WGS sequence"/>
</dbReference>
<evidence type="ECO:0000256" key="7">
    <source>
        <dbReference type="SAM" id="MobiDB-lite"/>
    </source>
</evidence>
<dbReference type="Pfam" id="PF00380">
    <property type="entry name" value="Ribosomal_S9"/>
    <property type="match status" value="1"/>
</dbReference>
<dbReference type="InterPro" id="IPR023035">
    <property type="entry name" value="Ribosomal_uS9_bac/plastid"/>
</dbReference>
<evidence type="ECO:0000313" key="9">
    <source>
        <dbReference type="Proteomes" id="UP001501598"/>
    </source>
</evidence>
<dbReference type="InterPro" id="IPR020574">
    <property type="entry name" value="Ribosomal_uS9_CS"/>
</dbReference>
<evidence type="ECO:0000256" key="1">
    <source>
        <dbReference type="ARBA" id="ARBA00005251"/>
    </source>
</evidence>
<accession>A0ABP8RT64</accession>
<organism evidence="8 9">
    <name type="scientific">Pseudonocardia xishanensis</name>
    <dbReference type="NCBI Taxonomy" id="630995"/>
    <lineage>
        <taxon>Bacteria</taxon>
        <taxon>Bacillati</taxon>
        <taxon>Actinomycetota</taxon>
        <taxon>Actinomycetes</taxon>
        <taxon>Pseudonocardiales</taxon>
        <taxon>Pseudonocardiaceae</taxon>
        <taxon>Pseudonocardia</taxon>
    </lineage>
</organism>
<protein>
    <recommendedName>
        <fullName evidence="4 5">Small ribosomal subunit protein uS9</fullName>
    </recommendedName>
</protein>
<proteinExistence type="inferred from homology"/>
<dbReference type="PANTHER" id="PTHR21569:SF1">
    <property type="entry name" value="SMALL RIBOSOMAL SUBUNIT PROTEIN US9M"/>
    <property type="match status" value="1"/>
</dbReference>
<dbReference type="Gene3D" id="3.30.230.10">
    <property type="match status" value="1"/>
</dbReference>
<dbReference type="SUPFAM" id="SSF54211">
    <property type="entry name" value="Ribosomal protein S5 domain 2-like"/>
    <property type="match status" value="1"/>
</dbReference>
<keyword evidence="2 5" id="KW-0689">Ribosomal protein</keyword>
<dbReference type="PROSITE" id="PS00360">
    <property type="entry name" value="RIBOSOMAL_S9"/>
    <property type="match status" value="1"/>
</dbReference>
<evidence type="ECO:0000256" key="6">
    <source>
        <dbReference type="RuleBase" id="RU003815"/>
    </source>
</evidence>
<sequence>MTNPESTEEGQSVSTPESADQEVYTSSEDAGESLDYTIGDAAAFEAGEDETEVAAEEFAVEAPIVSDRPVQTVGRRKEAVVRVRLVAGSGQFTLNGKSLETYFPNKLHQQLIKEPLVTVEKTERFDIFANLHGGGTSGQAGALRLAIARALIEVDSEDRPPLKKAGFLTRDPRAVERKKYGLKKARKAPQYSKR</sequence>
<comment type="caution">
    <text evidence="8">The sequence shown here is derived from an EMBL/GenBank/DDBJ whole genome shotgun (WGS) entry which is preliminary data.</text>
</comment>
<reference evidence="9" key="1">
    <citation type="journal article" date="2019" name="Int. J. Syst. Evol. Microbiol.">
        <title>The Global Catalogue of Microorganisms (GCM) 10K type strain sequencing project: providing services to taxonomists for standard genome sequencing and annotation.</title>
        <authorList>
            <consortium name="The Broad Institute Genomics Platform"/>
            <consortium name="The Broad Institute Genome Sequencing Center for Infectious Disease"/>
            <person name="Wu L."/>
            <person name="Ma J."/>
        </authorList>
    </citation>
    <scope>NUCLEOTIDE SEQUENCE [LARGE SCALE GENOMIC DNA]</scope>
    <source>
        <strain evidence="9">JCM 17906</strain>
    </source>
</reference>
<evidence type="ECO:0000256" key="3">
    <source>
        <dbReference type="ARBA" id="ARBA00023274"/>
    </source>
</evidence>